<dbReference type="Gene3D" id="3.40.50.2000">
    <property type="entry name" value="Glycogen Phosphorylase B"/>
    <property type="match status" value="2"/>
</dbReference>
<dbReference type="PATRIC" id="fig|1393735.3.peg.4161"/>
<dbReference type="Proteomes" id="UP000028002">
    <property type="component" value="Unassembled WGS sequence"/>
</dbReference>
<proteinExistence type="predicted"/>
<dbReference type="PANTHER" id="PTHR45947">
    <property type="entry name" value="SULFOQUINOVOSYL TRANSFERASE SQD2"/>
    <property type="match status" value="1"/>
</dbReference>
<sequence>MNILITNFHTGNGGGHTTYIMNIVKYFNYNEGNLFIACPPESRLYKELSNLGFDNIFSLFFFFKIKKLKQIIKTSKTLSRISKEHKIDIIHTNGTSDNKIAIIAKLFFGMKSKLIYTKHNHYSVSLLSRIRLRRFNEKVIFVSDSTRNQCSYFISDEHSVTIKNGINIDKWRVEHPITERGKIILISSAGTAEHKGWHFLIRCLAKDKELSDKFSVKIIGRIPHKKDMEKLIGITFSHVNVEFTGYINDDKTIINYMKNASVGFVLSTDCETISFSCREMMACGLPVIVSDFGGLPENIDHDVNGWITRAGNEASIHNTLKSIASLSFQELKEFSKKAREKAVNEFDVEEMVSETIDTYKSVYNF</sequence>
<dbReference type="RefSeq" id="WP_036841244.1">
    <property type="nucleotide sequence ID" value="NZ_CAWLUD010000090.1"/>
</dbReference>
<comment type="caution">
    <text evidence="2">The sequence shown here is derived from an EMBL/GenBank/DDBJ whole genome shotgun (WGS) entry which is preliminary data.</text>
</comment>
<evidence type="ECO:0000313" key="2">
    <source>
        <dbReference type="EMBL" id="KER01358.1"/>
    </source>
</evidence>
<gene>
    <name evidence="2" type="ORF">MEG1DRAFT_04061</name>
</gene>
<evidence type="ECO:0000259" key="1">
    <source>
        <dbReference type="Pfam" id="PF00534"/>
    </source>
</evidence>
<protein>
    <submittedName>
        <fullName evidence="2">Glycosyltransferase</fullName>
    </submittedName>
</protein>
<dbReference type="GO" id="GO:0016757">
    <property type="term" value="F:glycosyltransferase activity"/>
    <property type="evidence" value="ECO:0007669"/>
    <property type="project" value="InterPro"/>
</dbReference>
<dbReference type="InterPro" id="IPR001296">
    <property type="entry name" value="Glyco_trans_1"/>
</dbReference>
<keyword evidence="2" id="KW-0808">Transferase</keyword>
<feature type="domain" description="Glycosyl transferase family 1" evidence="1">
    <location>
        <begin position="168"/>
        <end position="340"/>
    </location>
</feature>
<dbReference type="CDD" id="cd03801">
    <property type="entry name" value="GT4_PimA-like"/>
    <property type="match status" value="1"/>
</dbReference>
<organism evidence="2 3">
    <name type="scientific">Photorhabdus temperata subsp. temperata Meg1</name>
    <dbReference type="NCBI Taxonomy" id="1393735"/>
    <lineage>
        <taxon>Bacteria</taxon>
        <taxon>Pseudomonadati</taxon>
        <taxon>Pseudomonadota</taxon>
        <taxon>Gammaproteobacteria</taxon>
        <taxon>Enterobacterales</taxon>
        <taxon>Morganellaceae</taxon>
        <taxon>Photorhabdus</taxon>
    </lineage>
</organism>
<dbReference type="SUPFAM" id="SSF53756">
    <property type="entry name" value="UDP-Glycosyltransferase/glycogen phosphorylase"/>
    <property type="match status" value="1"/>
</dbReference>
<accession>A0A081RRQ5</accession>
<dbReference type="PANTHER" id="PTHR45947:SF3">
    <property type="entry name" value="SULFOQUINOVOSYL TRANSFERASE SQD2"/>
    <property type="match status" value="1"/>
</dbReference>
<dbReference type="Pfam" id="PF00534">
    <property type="entry name" value="Glycos_transf_1"/>
    <property type="match status" value="1"/>
</dbReference>
<dbReference type="AlphaFoldDB" id="A0A081RRQ5"/>
<name>A0A081RRQ5_PHOTE</name>
<evidence type="ECO:0000313" key="3">
    <source>
        <dbReference type="Proteomes" id="UP000028002"/>
    </source>
</evidence>
<dbReference type="InterPro" id="IPR050194">
    <property type="entry name" value="Glycosyltransferase_grp1"/>
</dbReference>
<dbReference type="EMBL" id="JGVH01000090">
    <property type="protein sequence ID" value="KER01358.1"/>
    <property type="molecule type" value="Genomic_DNA"/>
</dbReference>
<reference evidence="2 3" key="1">
    <citation type="submission" date="2014-03" db="EMBL/GenBank/DDBJ databases">
        <title>Draft Genome of Photorhabdus temperata Meg1.</title>
        <authorList>
            <person name="Hurst S.G.IV."/>
            <person name="Morris K."/>
            <person name="Thomas K."/>
            <person name="Tisa L.S."/>
        </authorList>
    </citation>
    <scope>NUCLEOTIDE SEQUENCE [LARGE SCALE GENOMIC DNA]</scope>
    <source>
        <strain evidence="2 3">Meg1</strain>
    </source>
</reference>